<evidence type="ECO:0000313" key="6">
    <source>
        <dbReference type="EMBL" id="ACL17770.1"/>
    </source>
</evidence>
<proteinExistence type="predicted"/>
<dbReference type="RefSeq" id="WP_012619089.1">
    <property type="nucleotide sequence ID" value="NC_011832.1"/>
</dbReference>
<reference evidence="6 7" key="1">
    <citation type="journal article" date="2015" name="Genome Announc.">
        <title>Complete Genome Sequence of Methanosphaerula palustris E1-9CT, a Hydrogenotrophic Methanogen Isolated from a Minerotrophic Fen Peatland.</title>
        <authorList>
            <person name="Cadillo-Quiroz H."/>
            <person name="Browne P."/>
            <person name="Kyrpides N."/>
            <person name="Woyke T."/>
            <person name="Goodwin L."/>
            <person name="Detter C."/>
            <person name="Yavitt J.B."/>
            <person name="Zinder S.H."/>
        </authorList>
    </citation>
    <scope>NUCLEOTIDE SEQUENCE [LARGE SCALE GENOMIC DNA]</scope>
    <source>
        <strain evidence="7">ATCC BAA-1556 / DSM 19958 / E1-9c</strain>
    </source>
</reference>
<dbReference type="GO" id="GO:0046872">
    <property type="term" value="F:metal ion binding"/>
    <property type="evidence" value="ECO:0007669"/>
    <property type="project" value="UniProtKB-KW"/>
</dbReference>
<evidence type="ECO:0000313" key="7">
    <source>
        <dbReference type="Proteomes" id="UP000002457"/>
    </source>
</evidence>
<dbReference type="InterPro" id="IPR042216">
    <property type="entry name" value="MitoNEET_CISD"/>
</dbReference>
<name>B8GER9_METPE</name>
<keyword evidence="7" id="KW-1185">Reference proteome</keyword>
<evidence type="ECO:0000259" key="5">
    <source>
        <dbReference type="Pfam" id="PF09360"/>
    </source>
</evidence>
<keyword evidence="2" id="KW-0479">Metal-binding</keyword>
<keyword evidence="4" id="KW-0411">Iron-sulfur</keyword>
<dbReference type="GeneID" id="70316871"/>
<dbReference type="STRING" id="521011.Mpal_2496"/>
<organism evidence="6 7">
    <name type="scientific">Methanosphaerula palustris (strain ATCC BAA-1556 / DSM 19958 / E1-9c)</name>
    <dbReference type="NCBI Taxonomy" id="521011"/>
    <lineage>
        <taxon>Archaea</taxon>
        <taxon>Methanobacteriati</taxon>
        <taxon>Methanobacteriota</taxon>
        <taxon>Stenosarchaea group</taxon>
        <taxon>Methanomicrobia</taxon>
        <taxon>Methanomicrobiales</taxon>
        <taxon>Methanoregulaceae</taxon>
        <taxon>Methanosphaerula</taxon>
    </lineage>
</organism>
<sequence>MGWEHLPGCLPCIAVRAAYDSRVVTEDLEYWMEGPLWVRGGIPVIAVDGETYEVRNGVTLSQCGRSKNMLFCDRSHLEECRPAMVA</sequence>
<dbReference type="InterPro" id="IPR018967">
    <property type="entry name" value="FeS-contain_CDGSH-typ"/>
</dbReference>
<dbReference type="GO" id="GO:0005737">
    <property type="term" value="C:cytoplasm"/>
    <property type="evidence" value="ECO:0007669"/>
    <property type="project" value="UniProtKB-ARBA"/>
</dbReference>
<dbReference type="Gene3D" id="3.40.5.90">
    <property type="entry name" value="CDGSH iron-sulfur domain, mitoNEET-type"/>
    <property type="match status" value="1"/>
</dbReference>
<dbReference type="Pfam" id="PF09360">
    <property type="entry name" value="zf-CDGSH"/>
    <property type="match status" value="1"/>
</dbReference>
<dbReference type="HOGENOM" id="CLU_2490506_0_0_2"/>
<dbReference type="eggNOG" id="arCOG03174">
    <property type="taxonomic scope" value="Archaea"/>
</dbReference>
<feature type="domain" description="Iron-binding zinc finger CDGSH type" evidence="5">
    <location>
        <begin position="33"/>
        <end position="76"/>
    </location>
</feature>
<keyword evidence="1" id="KW-0001">2Fe-2S</keyword>
<dbReference type="AlphaFoldDB" id="B8GER9"/>
<keyword evidence="3" id="KW-0408">Iron</keyword>
<evidence type="ECO:0000256" key="4">
    <source>
        <dbReference type="ARBA" id="ARBA00023014"/>
    </source>
</evidence>
<dbReference type="EMBL" id="CP001338">
    <property type="protein sequence ID" value="ACL17770.1"/>
    <property type="molecule type" value="Genomic_DNA"/>
</dbReference>
<accession>B8GER9</accession>
<dbReference type="KEGG" id="mpl:Mpal_2496"/>
<evidence type="ECO:0000256" key="2">
    <source>
        <dbReference type="ARBA" id="ARBA00022723"/>
    </source>
</evidence>
<dbReference type="Proteomes" id="UP000002457">
    <property type="component" value="Chromosome"/>
</dbReference>
<gene>
    <name evidence="6" type="ordered locus">Mpal_2496</name>
</gene>
<evidence type="ECO:0000256" key="1">
    <source>
        <dbReference type="ARBA" id="ARBA00022714"/>
    </source>
</evidence>
<dbReference type="GO" id="GO:0051537">
    <property type="term" value="F:2 iron, 2 sulfur cluster binding"/>
    <property type="evidence" value="ECO:0007669"/>
    <property type="project" value="UniProtKB-KW"/>
</dbReference>
<evidence type="ECO:0000256" key="3">
    <source>
        <dbReference type="ARBA" id="ARBA00023004"/>
    </source>
</evidence>
<protein>
    <recommendedName>
        <fullName evidence="5">Iron-binding zinc finger CDGSH type domain-containing protein</fullName>
    </recommendedName>
</protein>